<accession>A0A8H3DR84</accession>
<dbReference type="InterPro" id="IPR057678">
    <property type="entry name" value="DUF7918"/>
</dbReference>
<evidence type="ECO:0000313" key="3">
    <source>
        <dbReference type="EMBL" id="CAE6532662.1"/>
    </source>
</evidence>
<evidence type="ECO:0000259" key="2">
    <source>
        <dbReference type="Pfam" id="PF25534"/>
    </source>
</evidence>
<name>A0A8H3DR84_9AGAM</name>
<dbReference type="EMBL" id="CAJNJQ010001074">
    <property type="protein sequence ID" value="CAE7117970.1"/>
    <property type="molecule type" value="Genomic_DNA"/>
</dbReference>
<organism evidence="3 5">
    <name type="scientific">Rhizoctonia solani</name>
    <dbReference type="NCBI Taxonomy" id="456999"/>
    <lineage>
        <taxon>Eukaryota</taxon>
        <taxon>Fungi</taxon>
        <taxon>Dikarya</taxon>
        <taxon>Basidiomycota</taxon>
        <taxon>Agaricomycotina</taxon>
        <taxon>Agaricomycetes</taxon>
        <taxon>Cantharellales</taxon>
        <taxon>Ceratobasidiaceae</taxon>
        <taxon>Rhizoctonia</taxon>
    </lineage>
</organism>
<dbReference type="PANTHER" id="PTHR36223">
    <property type="entry name" value="BETA-LACTAMASE-TYPE TRANSPEPTIDASE FOLD DOMAIN CONTAINING PROTEIN"/>
    <property type="match status" value="1"/>
</dbReference>
<dbReference type="Pfam" id="PF25534">
    <property type="entry name" value="DUF7918"/>
    <property type="match status" value="1"/>
</dbReference>
<evidence type="ECO:0000313" key="4">
    <source>
        <dbReference type="EMBL" id="CAE7117970.1"/>
    </source>
</evidence>
<dbReference type="Proteomes" id="UP000663827">
    <property type="component" value="Unassembled WGS sequence"/>
</dbReference>
<dbReference type="Proteomes" id="UP000663850">
    <property type="component" value="Unassembled WGS sequence"/>
</dbReference>
<gene>
    <name evidence="3" type="ORF">RDB_LOCUS134203</name>
    <name evidence="4" type="ORF">RDB_LOCUS53750</name>
</gene>
<feature type="region of interest" description="Disordered" evidence="1">
    <location>
        <begin position="218"/>
        <end position="281"/>
    </location>
</feature>
<dbReference type="AlphaFoldDB" id="A0A8H3DR84"/>
<evidence type="ECO:0000256" key="1">
    <source>
        <dbReference type="SAM" id="MobiDB-lite"/>
    </source>
</evidence>
<proteinExistence type="predicted"/>
<sequence length="281" mass="31110">MPLTFQGITAWVADSEGRELPGYSMKASGNNQIECWIPSTEGTNFKIMWMVPSFNPQSLAELAVLPFLDGVRMGGTIWSTNSILLGFPGELRGHPTGPSSVRLYEFGKRVLADRDDAIMLSDAQLNHLNTIVATFVWGFRGVPQPPYYMNPGESAPINEKSTKSGHSGSAVLGKTVARPPKPAYNFHSIPGLNSTTFVFRYAPREWLQVRHIIPYTPRPFPQPPVGPKRERSFNSNVTDIDDPHTNDEDTKYPITATPAANKKQRTIKSEGVRVKAEPSDE</sequence>
<comment type="caution">
    <text evidence="3">The sequence shown here is derived from an EMBL/GenBank/DDBJ whole genome shotgun (WGS) entry which is preliminary data.</text>
</comment>
<protein>
    <recommendedName>
        <fullName evidence="2">DUF7918 domain-containing protein</fullName>
    </recommendedName>
</protein>
<feature type="compositionally biased region" description="Basic and acidic residues" evidence="1">
    <location>
        <begin position="241"/>
        <end position="251"/>
    </location>
</feature>
<dbReference type="PANTHER" id="PTHR36223:SF1">
    <property type="entry name" value="TRANSCRIPTION ELONGATION FACTOR EAF N-TERMINAL DOMAIN-CONTAINING PROTEIN"/>
    <property type="match status" value="1"/>
</dbReference>
<dbReference type="OrthoDB" id="3224133at2759"/>
<feature type="domain" description="DUF7918" evidence="2">
    <location>
        <begin position="17"/>
        <end position="216"/>
    </location>
</feature>
<reference evidence="3" key="1">
    <citation type="submission" date="2021-01" db="EMBL/GenBank/DDBJ databases">
        <authorList>
            <person name="Kaushik A."/>
        </authorList>
    </citation>
    <scope>NUCLEOTIDE SEQUENCE</scope>
    <source>
        <strain evidence="4">AG5</strain>
        <strain evidence="3">Type strain: AG8-Rh-89/</strain>
    </source>
</reference>
<feature type="compositionally biased region" description="Basic and acidic residues" evidence="1">
    <location>
        <begin position="267"/>
        <end position="281"/>
    </location>
</feature>
<evidence type="ECO:0000313" key="5">
    <source>
        <dbReference type="Proteomes" id="UP000663850"/>
    </source>
</evidence>
<dbReference type="EMBL" id="CAJMWZ010007079">
    <property type="protein sequence ID" value="CAE6532662.1"/>
    <property type="molecule type" value="Genomic_DNA"/>
</dbReference>